<dbReference type="PANTHER" id="PTHR46072">
    <property type="entry name" value="AMIDASE-RELATED-RELATED"/>
    <property type="match status" value="1"/>
</dbReference>
<reference evidence="8 9" key="1">
    <citation type="journal article" date="2021" name="Nat. Commun.">
        <title>Genetic determinants of endophytism in the Arabidopsis root mycobiome.</title>
        <authorList>
            <person name="Mesny F."/>
            <person name="Miyauchi S."/>
            <person name="Thiergart T."/>
            <person name="Pickel B."/>
            <person name="Atanasova L."/>
            <person name="Karlsson M."/>
            <person name="Huettel B."/>
            <person name="Barry K.W."/>
            <person name="Haridas S."/>
            <person name="Chen C."/>
            <person name="Bauer D."/>
            <person name="Andreopoulos W."/>
            <person name="Pangilinan J."/>
            <person name="LaButti K."/>
            <person name="Riley R."/>
            <person name="Lipzen A."/>
            <person name="Clum A."/>
            <person name="Drula E."/>
            <person name="Henrissat B."/>
            <person name="Kohler A."/>
            <person name="Grigoriev I.V."/>
            <person name="Martin F.M."/>
            <person name="Hacquard S."/>
        </authorList>
    </citation>
    <scope>NUCLEOTIDE SEQUENCE [LARGE SCALE GENOMIC DNA]</scope>
    <source>
        <strain evidence="8 9">MPI-CAGE-CH-0241</strain>
    </source>
</reference>
<feature type="binding site" evidence="6">
    <location>
        <begin position="235"/>
        <end position="238"/>
    </location>
    <ligand>
        <name>substrate</name>
    </ligand>
</feature>
<dbReference type="SUPFAM" id="SSF75304">
    <property type="entry name" value="Amidase signature (AS) enzymes"/>
    <property type="match status" value="1"/>
</dbReference>
<evidence type="ECO:0000256" key="4">
    <source>
        <dbReference type="ARBA" id="ARBA00022801"/>
    </source>
</evidence>
<keyword evidence="9" id="KW-1185">Reference proteome</keyword>
<feature type="domain" description="Amidase" evidence="7">
    <location>
        <begin position="83"/>
        <end position="540"/>
    </location>
</feature>
<feature type="binding site" evidence="6">
    <location>
        <position position="214"/>
    </location>
    <ligand>
        <name>substrate</name>
    </ligand>
</feature>
<evidence type="ECO:0000256" key="1">
    <source>
        <dbReference type="ARBA" id="ARBA00001311"/>
    </source>
</evidence>
<dbReference type="EC" id="3.5.1.4" evidence="3"/>
<feature type="active site" description="Acyl-ester intermediate" evidence="5">
    <location>
        <position position="238"/>
    </location>
</feature>
<protein>
    <recommendedName>
        <fullName evidence="3">amidase</fullName>
        <ecNumber evidence="3">3.5.1.4</ecNumber>
    </recommendedName>
</protein>
<proteinExistence type="inferred from homology"/>
<name>A0A9P9AQ15_9HYPO</name>
<sequence>MTVVQHQQQVETWQDKVAWARAKRHASLAKVEPKLEGVPEDLPLSSQDLPKSLLTPREIDITENYSVTELLTALRTKKISVEEVTRAFLRRAALAQAATNCLTELLWDEAIARAKHLDALPEPRGALFGLPISTKEHHGMVGQNGSSVTTSASFVAWIGKEHGSNVLYDTLWAEGCVFFARTTQPQTIMHLETNSNAFGRTVNPYNRNLTSGGSSGGESALLGMRGSILGVGGDIGGSIRCPAAHVGIYGFKPTLRRISVAGGRSVMLGKETISSTAGPMTVDREALELFMKVALSSKPWNMDPTLDVKPWTPHTFDKPLKIAVQWWDGVVKPHPPMIRALKEVAEACRKAGMDVVDWDCEALGLDHRKGWDIISELYWPDGGKEALDLLSEVGEPILPLTKFIIHEQPTVKDHTQGELWELCLKRDTYRAVYSRAWASTGAKDGNEVDVILCPPSFGAATPHDQSRYWGYTAIWNLLDYPGAVFPVTTVDPAKDLKDVNYVPVNDEDKFVYDMYSPEKYANAPVSLQVIGRRQQDEKTLAALKEIERAMGRK</sequence>
<keyword evidence="4" id="KW-0378">Hydrolase</keyword>
<dbReference type="Gene3D" id="3.90.1300.10">
    <property type="entry name" value="Amidase signature (AS) domain"/>
    <property type="match status" value="1"/>
</dbReference>
<dbReference type="InterPro" id="IPR020556">
    <property type="entry name" value="Amidase_CS"/>
</dbReference>
<evidence type="ECO:0000259" key="7">
    <source>
        <dbReference type="Pfam" id="PF01425"/>
    </source>
</evidence>
<dbReference type="InterPro" id="IPR036928">
    <property type="entry name" value="AS_sf"/>
</dbReference>
<dbReference type="OrthoDB" id="6428749at2759"/>
<dbReference type="PIRSF" id="PIRSF001221">
    <property type="entry name" value="Amidase_fungi"/>
    <property type="match status" value="1"/>
</dbReference>
<comment type="caution">
    <text evidence="8">The sequence shown here is derived from an EMBL/GenBank/DDBJ whole genome shotgun (WGS) entry which is preliminary data.</text>
</comment>
<evidence type="ECO:0000313" key="8">
    <source>
        <dbReference type="EMBL" id="KAH6889149.1"/>
    </source>
</evidence>
<evidence type="ECO:0000256" key="3">
    <source>
        <dbReference type="ARBA" id="ARBA00012922"/>
    </source>
</evidence>
<evidence type="ECO:0000313" key="9">
    <source>
        <dbReference type="Proteomes" id="UP000777438"/>
    </source>
</evidence>
<dbReference type="GO" id="GO:0004040">
    <property type="term" value="F:amidase activity"/>
    <property type="evidence" value="ECO:0007669"/>
    <property type="project" value="UniProtKB-EC"/>
</dbReference>
<dbReference type="PANTHER" id="PTHR46072:SF4">
    <property type="entry name" value="AMIDASE C550.07-RELATED"/>
    <property type="match status" value="1"/>
</dbReference>
<dbReference type="AlphaFoldDB" id="A0A9P9AQ15"/>
<dbReference type="Proteomes" id="UP000777438">
    <property type="component" value="Unassembled WGS sequence"/>
</dbReference>
<organism evidence="8 9">
    <name type="scientific">Thelonectria olida</name>
    <dbReference type="NCBI Taxonomy" id="1576542"/>
    <lineage>
        <taxon>Eukaryota</taxon>
        <taxon>Fungi</taxon>
        <taxon>Dikarya</taxon>
        <taxon>Ascomycota</taxon>
        <taxon>Pezizomycotina</taxon>
        <taxon>Sordariomycetes</taxon>
        <taxon>Hypocreomycetidae</taxon>
        <taxon>Hypocreales</taxon>
        <taxon>Nectriaceae</taxon>
        <taxon>Thelonectria</taxon>
    </lineage>
</organism>
<gene>
    <name evidence="8" type="ORF">B0T10DRAFT_440744</name>
</gene>
<dbReference type="PROSITE" id="PS00571">
    <property type="entry name" value="AMIDASES"/>
    <property type="match status" value="1"/>
</dbReference>
<feature type="binding site" evidence="6">
    <location>
        <position position="188"/>
    </location>
    <ligand>
        <name>substrate</name>
    </ligand>
</feature>
<dbReference type="Pfam" id="PF01425">
    <property type="entry name" value="Amidase"/>
    <property type="match status" value="1"/>
</dbReference>
<dbReference type="EMBL" id="JAGPYM010000011">
    <property type="protein sequence ID" value="KAH6889149.1"/>
    <property type="molecule type" value="Genomic_DNA"/>
</dbReference>
<accession>A0A9P9AQ15</accession>
<feature type="active site" description="Charge relay system" evidence="5">
    <location>
        <position position="135"/>
    </location>
</feature>
<dbReference type="InterPro" id="IPR023631">
    <property type="entry name" value="Amidase_dom"/>
</dbReference>
<comment type="catalytic activity">
    <reaction evidence="1">
        <text>a monocarboxylic acid amide + H2O = a monocarboxylate + NH4(+)</text>
        <dbReference type="Rhea" id="RHEA:12020"/>
        <dbReference type="ChEBI" id="CHEBI:15377"/>
        <dbReference type="ChEBI" id="CHEBI:28938"/>
        <dbReference type="ChEBI" id="CHEBI:35757"/>
        <dbReference type="ChEBI" id="CHEBI:83628"/>
        <dbReference type="EC" id="3.5.1.4"/>
    </reaction>
</comment>
<comment type="similarity">
    <text evidence="2">Belongs to the amidase family.</text>
</comment>
<evidence type="ECO:0000256" key="5">
    <source>
        <dbReference type="PIRSR" id="PIRSR001221-1"/>
    </source>
</evidence>
<evidence type="ECO:0000256" key="2">
    <source>
        <dbReference type="ARBA" id="ARBA00009199"/>
    </source>
</evidence>
<evidence type="ECO:0000256" key="6">
    <source>
        <dbReference type="PIRSR" id="PIRSR001221-2"/>
    </source>
</evidence>
<feature type="active site" description="Charge relay system" evidence="5">
    <location>
        <position position="214"/>
    </location>
</feature>